<dbReference type="EC" id="3.1.-.-" evidence="6"/>
<gene>
    <name evidence="6" type="primary">vapC</name>
    <name evidence="8" type="ORF">ISO4_01895</name>
</gene>
<feature type="binding site" evidence="6">
    <location>
        <position position="5"/>
    </location>
    <ligand>
        <name>Mg(2+)</name>
        <dbReference type="ChEBI" id="CHEBI:18420"/>
    </ligand>
</feature>
<evidence type="ECO:0000313" key="8">
    <source>
        <dbReference type="EMBL" id="MBF5053293.1"/>
    </source>
</evidence>
<sequence>MIVADTNIFLATALDEPEKPDIVRLTTDAGVICAPEILPYEIGNALSAMCRRHKLTEDEAASALRITLRIPVRLMRVDVERALRMATDFGIYAYDAYFLECAKSHGGALITLDQQMKRIASQLGLRVLEP</sequence>
<comment type="caution">
    <text evidence="8">The sequence shown here is derived from an EMBL/GenBank/DDBJ whole genome shotgun (WGS) entry which is preliminary data.</text>
</comment>
<accession>A0ABS0AGN8</accession>
<dbReference type="PANTHER" id="PTHR35901:SF1">
    <property type="entry name" value="EXONUCLEASE VAPC9"/>
    <property type="match status" value="1"/>
</dbReference>
<comment type="function">
    <text evidence="6">Toxic component of a toxin-antitoxin (TA) system. An RNase.</text>
</comment>
<evidence type="ECO:0000256" key="2">
    <source>
        <dbReference type="ARBA" id="ARBA00022722"/>
    </source>
</evidence>
<dbReference type="InterPro" id="IPR029060">
    <property type="entry name" value="PIN-like_dom_sf"/>
</dbReference>
<dbReference type="Gene3D" id="3.40.50.1010">
    <property type="entry name" value="5'-nuclease"/>
    <property type="match status" value="1"/>
</dbReference>
<keyword evidence="6" id="KW-0800">Toxin</keyword>
<dbReference type="Pfam" id="PF01850">
    <property type="entry name" value="PIN"/>
    <property type="match status" value="1"/>
</dbReference>
<feature type="domain" description="PIN" evidence="7">
    <location>
        <begin position="2"/>
        <end position="120"/>
    </location>
</feature>
<dbReference type="HAMAP" id="MF_00265">
    <property type="entry name" value="VapC_Nob1"/>
    <property type="match status" value="1"/>
</dbReference>
<dbReference type="InterPro" id="IPR044153">
    <property type="entry name" value="PIN_Pae0151-like"/>
</dbReference>
<keyword evidence="5 6" id="KW-0460">Magnesium</keyword>
<dbReference type="InterPro" id="IPR002716">
    <property type="entry name" value="PIN_dom"/>
</dbReference>
<evidence type="ECO:0000256" key="3">
    <source>
        <dbReference type="ARBA" id="ARBA00022723"/>
    </source>
</evidence>
<dbReference type="InterPro" id="IPR051619">
    <property type="entry name" value="TypeII_TA_RNase_PINc/VapC"/>
</dbReference>
<dbReference type="InterPro" id="IPR022907">
    <property type="entry name" value="VapC_family"/>
</dbReference>
<evidence type="ECO:0000256" key="4">
    <source>
        <dbReference type="ARBA" id="ARBA00022801"/>
    </source>
</evidence>
<dbReference type="PANTHER" id="PTHR35901">
    <property type="entry name" value="RIBONUCLEASE VAPC3"/>
    <property type="match status" value="1"/>
</dbReference>
<evidence type="ECO:0000313" key="9">
    <source>
        <dbReference type="Proteomes" id="UP000644441"/>
    </source>
</evidence>
<dbReference type="SUPFAM" id="SSF88723">
    <property type="entry name" value="PIN domain-like"/>
    <property type="match status" value="1"/>
</dbReference>
<protein>
    <recommendedName>
        <fullName evidence="6">Ribonuclease VapC</fullName>
        <shortName evidence="6">RNase VapC</shortName>
        <ecNumber evidence="6">3.1.-.-</ecNumber>
    </recommendedName>
    <alternativeName>
        <fullName evidence="6">Toxin VapC</fullName>
    </alternativeName>
</protein>
<dbReference type="Proteomes" id="UP000644441">
    <property type="component" value="Unassembled WGS sequence"/>
</dbReference>
<keyword evidence="1 6" id="KW-1277">Toxin-antitoxin system</keyword>
<evidence type="ECO:0000256" key="1">
    <source>
        <dbReference type="ARBA" id="ARBA00022649"/>
    </source>
</evidence>
<evidence type="ECO:0000259" key="7">
    <source>
        <dbReference type="Pfam" id="PF01850"/>
    </source>
</evidence>
<keyword evidence="3 6" id="KW-0479">Metal-binding</keyword>
<feature type="binding site" evidence="6">
    <location>
        <position position="95"/>
    </location>
    <ligand>
        <name>Mg(2+)</name>
        <dbReference type="ChEBI" id="CHEBI:18420"/>
    </ligand>
</feature>
<organism evidence="8 9">
    <name type="scientific">Alloalcanivorax venustensis ISO4</name>
    <dbReference type="NCBI Taxonomy" id="1177184"/>
    <lineage>
        <taxon>Bacteria</taxon>
        <taxon>Pseudomonadati</taxon>
        <taxon>Pseudomonadota</taxon>
        <taxon>Gammaproteobacteria</taxon>
        <taxon>Oceanospirillales</taxon>
        <taxon>Alcanivoracaceae</taxon>
        <taxon>Alloalcanivorax</taxon>
    </lineage>
</organism>
<dbReference type="CDD" id="cd09873">
    <property type="entry name" value="PIN_Pae0151-like"/>
    <property type="match status" value="1"/>
</dbReference>
<keyword evidence="9" id="KW-1185">Reference proteome</keyword>
<dbReference type="RefSeq" id="WP_194856057.1">
    <property type="nucleotide sequence ID" value="NZ_ARXR01000014.1"/>
</dbReference>
<keyword evidence="4 6" id="KW-0378">Hydrolase</keyword>
<evidence type="ECO:0000256" key="6">
    <source>
        <dbReference type="HAMAP-Rule" id="MF_00265"/>
    </source>
</evidence>
<comment type="cofactor">
    <cofactor evidence="6">
        <name>Mg(2+)</name>
        <dbReference type="ChEBI" id="CHEBI:18420"/>
    </cofactor>
</comment>
<keyword evidence="2 6" id="KW-0540">Nuclease</keyword>
<name>A0ABS0AGN8_9GAMM</name>
<reference evidence="8 9" key="1">
    <citation type="submission" date="2012-09" db="EMBL/GenBank/DDBJ databases">
        <title>Genome Sequence of alkane-degrading Bacterium Alcanivorax venustensis ISO4.</title>
        <authorList>
            <person name="Lai Q."/>
            <person name="Shao Z."/>
        </authorList>
    </citation>
    <scope>NUCLEOTIDE SEQUENCE [LARGE SCALE GENOMIC DNA]</scope>
    <source>
        <strain evidence="8 9">ISO4</strain>
    </source>
</reference>
<comment type="similarity">
    <text evidence="6">Belongs to the PINc/VapC protein family.</text>
</comment>
<evidence type="ECO:0000256" key="5">
    <source>
        <dbReference type="ARBA" id="ARBA00022842"/>
    </source>
</evidence>
<dbReference type="EMBL" id="ARXR01000014">
    <property type="protein sequence ID" value="MBF5053293.1"/>
    <property type="molecule type" value="Genomic_DNA"/>
</dbReference>
<proteinExistence type="inferred from homology"/>